<dbReference type="EMBL" id="JANHOG010001409">
    <property type="protein sequence ID" value="KAJ3537567.1"/>
    <property type="molecule type" value="Genomic_DNA"/>
</dbReference>
<reference evidence="1" key="1">
    <citation type="submission" date="2022-07" db="EMBL/GenBank/DDBJ databases">
        <title>Genome Sequence of Phlebia brevispora.</title>
        <authorList>
            <person name="Buettner E."/>
        </authorList>
    </citation>
    <scope>NUCLEOTIDE SEQUENCE</scope>
    <source>
        <strain evidence="1">MPL23</strain>
    </source>
</reference>
<keyword evidence="2" id="KW-1185">Reference proteome</keyword>
<dbReference type="Proteomes" id="UP001148662">
    <property type="component" value="Unassembled WGS sequence"/>
</dbReference>
<proteinExistence type="predicted"/>
<gene>
    <name evidence="1" type="ORF">NM688_g6668</name>
</gene>
<comment type="caution">
    <text evidence="1">The sequence shown here is derived from an EMBL/GenBank/DDBJ whole genome shotgun (WGS) entry which is preliminary data.</text>
</comment>
<sequence length="494" mass="55326">MFPAVCSMEFDRQSEKLRAHGPCVDVTYTMRRPVRCLYVLNMYVAPRGPFSPQASTSSMGRLESLRSTFGVPNLYLSVLLLAIYHFLKPHLEFLIDIAQTQGTHPPTSSGSLLCATAAPPVSVRGVNEVHTEQLEDGEDGVRSLRRQAIAMLAKSNSLLPIARLPPELLSRIFIECAYQEWSEHQTDRSRFVLSYVSSHWRTVALSTAALWSNVAVHDYRHARKAHELLERAGNSARSLFILFGLSASTKNLQNLSLANRLLEELHRARSLEIYMTRFECGGLIWPASPSSSLRHLRLEGPGYNAFRWLGVRDEDGRFPEIACTLETRFPHLLSLAAVGYSFCFATWQLPPSLTHLHIDNEHCMHVVDLHAVRDLLQSLPALEGLVLLHAVPDLGQLEVDFISSSSPIALDSLKDLRIAGPISVSLSLMGIIRIPSTARRHISLDMQCVSGALDDWFDVFLTQVRKMDDSFQSVAFADDNPQGNFHATRTHRRI</sequence>
<evidence type="ECO:0000313" key="2">
    <source>
        <dbReference type="Proteomes" id="UP001148662"/>
    </source>
</evidence>
<evidence type="ECO:0000313" key="1">
    <source>
        <dbReference type="EMBL" id="KAJ3537567.1"/>
    </source>
</evidence>
<accession>A0ACC1SDY3</accession>
<protein>
    <submittedName>
        <fullName evidence="1">Uncharacterized protein</fullName>
    </submittedName>
</protein>
<organism evidence="1 2">
    <name type="scientific">Phlebia brevispora</name>
    <dbReference type="NCBI Taxonomy" id="194682"/>
    <lineage>
        <taxon>Eukaryota</taxon>
        <taxon>Fungi</taxon>
        <taxon>Dikarya</taxon>
        <taxon>Basidiomycota</taxon>
        <taxon>Agaricomycotina</taxon>
        <taxon>Agaricomycetes</taxon>
        <taxon>Polyporales</taxon>
        <taxon>Meruliaceae</taxon>
        <taxon>Phlebia</taxon>
    </lineage>
</organism>
<name>A0ACC1SDY3_9APHY</name>